<keyword evidence="1" id="KW-0378">Hydrolase</keyword>
<dbReference type="EMBL" id="RQFF01000026">
    <property type="protein sequence ID" value="TGK70797.1"/>
    <property type="molecule type" value="Genomic_DNA"/>
</dbReference>
<evidence type="ECO:0000313" key="2">
    <source>
        <dbReference type="Proteomes" id="UP000297239"/>
    </source>
</evidence>
<sequence length="263" mass="28150">MNHRLNLRSVSVILSLWMLLGNCYFNPFVNGILNPTEEENNNSTLGLLGLGPSSIIVTGQLISLGAGVSGATVKIADSTDTTNQSVTNSAGRFKLVGSAGTMTLEVDHLGTVFRIELSVTPPIVTLNSISNSTYTVYNLEAYSSSLGDISFLDLTSSMPYNGLVVANANYAITVGSGFSFFFTENLELPSDNNSWRNENFLISPALSLYSASVASNNVNFAIDSLSYLPQNDYTLTLMPGIKSTTGKSMKPTTIRFRIGALAL</sequence>
<keyword evidence="2" id="KW-1185">Reference proteome</keyword>
<accession>A0A6N4Q0D6</accession>
<gene>
    <name evidence="1" type="ORF">EHQ18_08375</name>
</gene>
<dbReference type="SUPFAM" id="SSF49464">
    <property type="entry name" value="Carboxypeptidase regulatory domain-like"/>
    <property type="match status" value="1"/>
</dbReference>
<reference evidence="1" key="1">
    <citation type="journal article" date="2019" name="PLoS Negl. Trop. Dis.">
        <title>Revisiting the worldwide diversity of Leptospira species in the environment.</title>
        <authorList>
            <person name="Vincent A.T."/>
            <person name="Schiettekatte O."/>
            <person name="Bourhy P."/>
            <person name="Veyrier F.J."/>
            <person name="Picardeau M."/>
        </authorList>
    </citation>
    <scope>NUCLEOTIDE SEQUENCE [LARGE SCALE GENOMIC DNA]</scope>
    <source>
        <strain evidence="1">201800293</strain>
    </source>
</reference>
<dbReference type="InterPro" id="IPR008969">
    <property type="entry name" value="CarboxyPept-like_regulatory"/>
</dbReference>
<keyword evidence="1" id="KW-0121">Carboxypeptidase</keyword>
<evidence type="ECO:0000313" key="1">
    <source>
        <dbReference type="EMBL" id="TGK70797.1"/>
    </source>
</evidence>
<comment type="caution">
    <text evidence="1">The sequence shown here is derived from an EMBL/GenBank/DDBJ whole genome shotgun (WGS) entry which is preliminary data.</text>
</comment>
<dbReference type="OrthoDB" id="329022at2"/>
<dbReference type="Proteomes" id="UP000297239">
    <property type="component" value="Unassembled WGS sequence"/>
</dbReference>
<proteinExistence type="predicted"/>
<organism evidence="1 2">
    <name type="scientific">Leptospira kanakyensis</name>
    <dbReference type="NCBI Taxonomy" id="2484968"/>
    <lineage>
        <taxon>Bacteria</taxon>
        <taxon>Pseudomonadati</taxon>
        <taxon>Spirochaetota</taxon>
        <taxon>Spirochaetia</taxon>
        <taxon>Leptospirales</taxon>
        <taxon>Leptospiraceae</taxon>
        <taxon>Leptospira</taxon>
    </lineage>
</organism>
<name>A0A6N4Q0D6_9LEPT</name>
<dbReference type="AlphaFoldDB" id="A0A6N4Q0D6"/>
<keyword evidence="1" id="KW-0645">Protease</keyword>
<dbReference type="GO" id="GO:0004180">
    <property type="term" value="F:carboxypeptidase activity"/>
    <property type="evidence" value="ECO:0007669"/>
    <property type="project" value="UniProtKB-KW"/>
</dbReference>
<dbReference type="RefSeq" id="WP_135633623.1">
    <property type="nucleotide sequence ID" value="NZ_JAMQPQ010000001.1"/>
</dbReference>
<protein>
    <submittedName>
        <fullName evidence="1">Carboxypeptidase regulatory-like domain-containing protein</fullName>
    </submittedName>
</protein>